<reference evidence="1 2" key="1">
    <citation type="submission" date="2022-06" db="EMBL/GenBank/DDBJ databases">
        <title>Haloarcula sp. a new haloarchaeum isolate from saline soil.</title>
        <authorList>
            <person name="Strakova D."/>
            <person name="Galisteo C."/>
            <person name="Sanchez-Porro C."/>
            <person name="Ventosa A."/>
        </authorList>
    </citation>
    <scope>NUCLEOTIDE SEQUENCE [LARGE SCALE GENOMIC DNA]</scope>
    <source>
        <strain evidence="1 2">S1CR25-12</strain>
    </source>
</reference>
<comment type="caution">
    <text evidence="1">The sequence shown here is derived from an EMBL/GenBank/DDBJ whole genome shotgun (WGS) entry which is preliminary data.</text>
</comment>
<keyword evidence="2" id="KW-1185">Reference proteome</keyword>
<proteinExistence type="predicted"/>
<dbReference type="EMBL" id="JAMQON010000008">
    <property type="protein sequence ID" value="MDS0261729.1"/>
    <property type="molecule type" value="Genomic_DNA"/>
</dbReference>
<sequence>MEETVCYLCGSPTQDNQPSISICEYCQEVETTLTAGIEAFKEIGFTTQLEPLISGITWFDLRKTAARHNGRSFQREYVPSIEVQQAVDALSQQIQAVGQKSSLTYFHLFNAMGEMWAQNDHLGSEAGYPAETIKLAVGIASSSHIEPETSISLCDQYPDPSEVFGTESSESITSDSLYGIELHSLIDLLGILFQSCNDVSEKFDEFDPVNDLDRVRASVRRANISASDYLYSGYSIETMERLYSPFNLALLQEFGFEIRDARDYSKQMLDFFYHRRKLLYQVIRWYHADVLRVIGSFWERRDDIDAEKFSRSSIGKERLFAEKMQWSHVLESATRLLWFDKEVLRAWAGIRNPARFDAFLNRISTEVGEIEFNNPYSQLNPLEKHPLVKCEGEFLVPLPTQFTDALLNTFYHDLFDISDQIRGNKSQIWGDVIEHWSIDSVQKLFPDTEIRSSVYLGDLETDILLRHEDTVLIFEVKSKQLTKEAFQGRPDAIREDFSEGIGKAASQLTHRIHYLQNTDDETLENELGIDFHQVETYLPIGVMSTTYGDLATTKYTRLLEGGKTPYIVSAHHLDLISRVLNTPEEFIRYSEQRIKANEKGFFESDDELDFLGYFVRKGTLRPTFKDVENLVDSDHTEVVNSIAGFRKEVEGHLTDDDTYTYIRWLE</sequence>
<dbReference type="Proteomes" id="UP001259659">
    <property type="component" value="Unassembled WGS sequence"/>
</dbReference>
<evidence type="ECO:0008006" key="3">
    <source>
        <dbReference type="Google" id="ProtNLM"/>
    </source>
</evidence>
<name>A0ABU2FHI2_9EURY</name>
<evidence type="ECO:0000313" key="1">
    <source>
        <dbReference type="EMBL" id="MDS0261729.1"/>
    </source>
</evidence>
<accession>A0ABU2FHI2</accession>
<dbReference type="RefSeq" id="WP_310921648.1">
    <property type="nucleotide sequence ID" value="NZ_JAMQON010000008.1"/>
</dbReference>
<gene>
    <name evidence="1" type="ORF">NDI56_20200</name>
</gene>
<organism evidence="1 2">
    <name type="scientific">Haloarcula saliterrae</name>
    <dbReference type="NCBI Taxonomy" id="2950534"/>
    <lineage>
        <taxon>Archaea</taxon>
        <taxon>Methanobacteriati</taxon>
        <taxon>Methanobacteriota</taxon>
        <taxon>Stenosarchaea group</taxon>
        <taxon>Halobacteria</taxon>
        <taxon>Halobacteriales</taxon>
        <taxon>Haloarculaceae</taxon>
        <taxon>Haloarcula</taxon>
    </lineage>
</organism>
<protein>
    <recommendedName>
        <fullName evidence="3">NERD domain-containing protein</fullName>
    </recommendedName>
</protein>
<evidence type="ECO:0000313" key="2">
    <source>
        <dbReference type="Proteomes" id="UP001259659"/>
    </source>
</evidence>